<organism evidence="11 12">
    <name type="scientific">Fulvivirga marina</name>
    <dbReference type="NCBI Taxonomy" id="2494733"/>
    <lineage>
        <taxon>Bacteria</taxon>
        <taxon>Pseudomonadati</taxon>
        <taxon>Bacteroidota</taxon>
        <taxon>Cytophagia</taxon>
        <taxon>Cytophagales</taxon>
        <taxon>Fulvivirgaceae</taxon>
        <taxon>Fulvivirga</taxon>
    </lineage>
</organism>
<dbReference type="GO" id="GO:0004359">
    <property type="term" value="F:glutaminase activity"/>
    <property type="evidence" value="ECO:0007669"/>
    <property type="project" value="InterPro"/>
</dbReference>
<dbReference type="HAMAP" id="MF_02090">
    <property type="entry name" value="NadE_glutamine_dep"/>
    <property type="match status" value="1"/>
</dbReference>
<dbReference type="PIRSF" id="PIRSF006630">
    <property type="entry name" value="NADS_GAT"/>
    <property type="match status" value="1"/>
</dbReference>
<dbReference type="InterPro" id="IPR003694">
    <property type="entry name" value="NAD_synthase"/>
</dbReference>
<dbReference type="SUPFAM" id="SSF52402">
    <property type="entry name" value="Adenine nucleotide alpha hydrolases-like"/>
    <property type="match status" value="1"/>
</dbReference>
<dbReference type="InterPro" id="IPR003010">
    <property type="entry name" value="C-N_Hydrolase"/>
</dbReference>
<dbReference type="Gene3D" id="3.40.50.620">
    <property type="entry name" value="HUPs"/>
    <property type="match status" value="1"/>
</dbReference>
<evidence type="ECO:0000256" key="2">
    <source>
        <dbReference type="ARBA" id="ARBA00007145"/>
    </source>
</evidence>
<feature type="binding site" evidence="7">
    <location>
        <position position="430"/>
    </location>
    <ligand>
        <name>deamido-NAD(+)</name>
        <dbReference type="ChEBI" id="CHEBI:58437"/>
        <note>ligand shared between two neighboring subunits</note>
    </ligand>
</feature>
<dbReference type="PROSITE" id="PS50263">
    <property type="entry name" value="CN_HYDROLASE"/>
    <property type="match status" value="1"/>
</dbReference>
<dbReference type="AlphaFoldDB" id="A0A937FTA6"/>
<dbReference type="EC" id="6.3.5.1" evidence="7 8"/>
<dbReference type="Pfam" id="PF00795">
    <property type="entry name" value="CN_hydrolase"/>
    <property type="match status" value="1"/>
</dbReference>
<gene>
    <name evidence="7 11" type="primary">nadE</name>
    <name evidence="11" type="ORF">JMN32_02920</name>
</gene>
<dbReference type="Gene3D" id="3.60.110.10">
    <property type="entry name" value="Carbon-nitrogen hydrolase"/>
    <property type="match status" value="1"/>
</dbReference>
<feature type="binding site" evidence="7">
    <location>
        <position position="582"/>
    </location>
    <ligand>
        <name>deamido-NAD(+)</name>
        <dbReference type="ChEBI" id="CHEBI:58437"/>
        <note>ligand shared between two neighboring subunits</note>
    </ligand>
</feature>
<feature type="binding site" evidence="7">
    <location>
        <position position="459"/>
    </location>
    <ligand>
        <name>deamido-NAD(+)</name>
        <dbReference type="ChEBI" id="CHEBI:58437"/>
        <note>ligand shared between two neighboring subunits</note>
    </ligand>
</feature>
<dbReference type="GO" id="GO:0009435">
    <property type="term" value="P:NAD+ biosynthetic process"/>
    <property type="evidence" value="ECO:0007669"/>
    <property type="project" value="UniProtKB-UniRule"/>
</dbReference>
<dbReference type="InterPro" id="IPR014729">
    <property type="entry name" value="Rossmann-like_a/b/a_fold"/>
</dbReference>
<evidence type="ECO:0000256" key="5">
    <source>
        <dbReference type="ARBA" id="ARBA00022840"/>
    </source>
</evidence>
<feature type="active site" description="Nucleophile; for glutaminase activity" evidence="7">
    <location>
        <position position="163"/>
    </location>
</feature>
<dbReference type="NCBIfam" id="TIGR00552">
    <property type="entry name" value="nadE"/>
    <property type="match status" value="1"/>
</dbReference>
<dbReference type="PANTHER" id="PTHR23090:SF9">
    <property type="entry name" value="GLUTAMINE-DEPENDENT NAD(+) SYNTHETASE"/>
    <property type="match status" value="1"/>
</dbReference>
<proteinExistence type="inferred from homology"/>
<keyword evidence="5 7" id="KW-0067">ATP-binding</keyword>
<comment type="caution">
    <text evidence="7">Lacks conserved residue(s) required for the propagation of feature annotation.</text>
</comment>
<sequence length="623" mass="70666">MSTLRIAGATLNQTPLAWENNLINIRAAVDDAISSDVDILCLPELCITGYGCEDMFLSDWIYTKAMECLLEATSYCKNITVAIGLPVKHRGLFYNTTCLIQDEQILGFYIKQNMANDGVHYEPRWFTPWRPGIIDEITIEGKSFRFGDLTFELSGIKIGFEICEDAWREERPACRLFEQKVNLILNPSASHFAFEKTRLREKLVIDSSKNFHCTYVYANLLGNEAGRMIYDGEILIARHGKLIKRNEWLSYKSMQLQFADVDFNKEEETYPKPDEWPRDKNTEFVKASSLALFDYLRKSHSKGFVLSLSGGADSSSIAVLVSEMVRRGVEELGAEKFIKKTGISTLQIANGKDQQAIIKHLTSQILTCAYQGTVNSSEATFQSAKELAESIGATFHSWLIDEEVNSYTQKIEKALKRPLTWEADDIALQNIQARSRSPIIWMLANIESALLLTTSNRSEADVGYATMDGDTSGSIAPIAAVDKHFIITWLRWAERNLGYEALNYVNNLQPSAELRPLSQEQTDEADLMPYPVIVEIEKLAIRDRKSPTEVFHALNAVKLESSKLLKVHIAKFFRLWSRNQWKRERTAPAFHLDDFNVDPRTWCRFPILSSGFSAELKELEGLG</sequence>
<comment type="similarity">
    <text evidence="9">Belongs to the NAD synthetase family.</text>
</comment>
<feature type="active site" description="For glutaminase activity" evidence="7">
    <location>
        <position position="111"/>
    </location>
</feature>
<feature type="domain" description="CN hydrolase" evidence="10">
    <location>
        <begin position="4"/>
        <end position="263"/>
    </location>
</feature>
<dbReference type="GO" id="GO:0005737">
    <property type="term" value="C:cytoplasm"/>
    <property type="evidence" value="ECO:0007669"/>
    <property type="project" value="InterPro"/>
</dbReference>
<keyword evidence="3 7" id="KW-0436">Ligase</keyword>
<feature type="active site" description="Proton acceptor; for glutaminase activity" evidence="7">
    <location>
        <position position="44"/>
    </location>
</feature>
<dbReference type="GO" id="GO:0008795">
    <property type="term" value="F:NAD+ synthase activity"/>
    <property type="evidence" value="ECO:0007669"/>
    <property type="project" value="UniProtKB-UniRule"/>
</dbReference>
<dbReference type="Pfam" id="PF02540">
    <property type="entry name" value="NAD_synthase"/>
    <property type="match status" value="1"/>
</dbReference>
<feature type="binding site" evidence="7">
    <location>
        <position position="190"/>
    </location>
    <ligand>
        <name>L-glutamine</name>
        <dbReference type="ChEBI" id="CHEBI:58359"/>
    </ligand>
</feature>
<comment type="pathway">
    <text evidence="1 7 8">Cofactor biosynthesis; NAD(+) biosynthesis; NAD(+) from deamido-NAD(+) (L-Gln route): step 1/1.</text>
</comment>
<feature type="binding site" evidence="7">
    <location>
        <position position="454"/>
    </location>
    <ligand>
        <name>ATP</name>
        <dbReference type="ChEBI" id="CHEBI:30616"/>
    </ligand>
</feature>
<dbReference type="GO" id="GO:0005524">
    <property type="term" value="F:ATP binding"/>
    <property type="evidence" value="ECO:0007669"/>
    <property type="project" value="UniProtKB-UniRule"/>
</dbReference>
<evidence type="ECO:0000256" key="8">
    <source>
        <dbReference type="PIRNR" id="PIRNR006630"/>
    </source>
</evidence>
<evidence type="ECO:0000259" key="10">
    <source>
        <dbReference type="PROSITE" id="PS50263"/>
    </source>
</evidence>
<comment type="caution">
    <text evidence="11">The sequence shown here is derived from an EMBL/GenBank/DDBJ whole genome shotgun (WGS) entry which is preliminary data.</text>
</comment>
<reference evidence="11" key="1">
    <citation type="submission" date="2021-01" db="EMBL/GenBank/DDBJ databases">
        <title>Fulvivirga kasyanovii gen. nov., sp nov., a novel member of the phylum Bacteroidetes isolated from seawater in a mussel farm.</title>
        <authorList>
            <person name="Zhao L.-H."/>
            <person name="Wang Z.-J."/>
        </authorList>
    </citation>
    <scope>NUCLEOTIDE SEQUENCE</scope>
    <source>
        <strain evidence="11">29W222</strain>
    </source>
</reference>
<dbReference type="InterPro" id="IPR014445">
    <property type="entry name" value="Gln-dep_NAD_synthase"/>
</dbReference>
<dbReference type="InterPro" id="IPR022310">
    <property type="entry name" value="NAD/GMP_synthase"/>
</dbReference>
<evidence type="ECO:0000256" key="3">
    <source>
        <dbReference type="ARBA" id="ARBA00022598"/>
    </source>
</evidence>
<evidence type="ECO:0000313" key="12">
    <source>
        <dbReference type="Proteomes" id="UP000614216"/>
    </source>
</evidence>
<dbReference type="CDD" id="cd00553">
    <property type="entry name" value="NAD_synthase"/>
    <property type="match status" value="1"/>
</dbReference>
<evidence type="ECO:0000256" key="4">
    <source>
        <dbReference type="ARBA" id="ARBA00022741"/>
    </source>
</evidence>
<dbReference type="PANTHER" id="PTHR23090">
    <property type="entry name" value="NH 3 /GLUTAMINE-DEPENDENT NAD + SYNTHETASE"/>
    <property type="match status" value="1"/>
</dbReference>
<dbReference type="GO" id="GO:0003952">
    <property type="term" value="F:NAD+ synthase (glutamine-hydrolyzing) activity"/>
    <property type="evidence" value="ECO:0007669"/>
    <property type="project" value="UniProtKB-UniRule"/>
</dbReference>
<evidence type="ECO:0000256" key="9">
    <source>
        <dbReference type="RuleBase" id="RU003811"/>
    </source>
</evidence>
<dbReference type="RefSeq" id="WP_202854782.1">
    <property type="nucleotide sequence ID" value="NZ_JAEUGD010000004.1"/>
</dbReference>
<dbReference type="EMBL" id="JAEUGD010000004">
    <property type="protein sequence ID" value="MBL6445244.1"/>
    <property type="molecule type" value="Genomic_DNA"/>
</dbReference>
<evidence type="ECO:0000313" key="11">
    <source>
        <dbReference type="EMBL" id="MBL6445244.1"/>
    </source>
</evidence>
<keyword evidence="12" id="KW-1185">Reference proteome</keyword>
<comment type="similarity">
    <text evidence="2 7 8">In the C-terminal section; belongs to the NAD synthetase family.</text>
</comment>
<protein>
    <recommendedName>
        <fullName evidence="7 8">Glutamine-dependent NAD(+) synthetase</fullName>
        <ecNumber evidence="7 8">6.3.5.1</ecNumber>
    </recommendedName>
    <alternativeName>
        <fullName evidence="7 8">NAD(+) synthase [glutamine-hydrolyzing]</fullName>
    </alternativeName>
</protein>
<comment type="catalytic activity">
    <reaction evidence="7 8">
        <text>deamido-NAD(+) + L-glutamine + ATP + H2O = L-glutamate + AMP + diphosphate + NAD(+) + H(+)</text>
        <dbReference type="Rhea" id="RHEA:24384"/>
        <dbReference type="ChEBI" id="CHEBI:15377"/>
        <dbReference type="ChEBI" id="CHEBI:15378"/>
        <dbReference type="ChEBI" id="CHEBI:29985"/>
        <dbReference type="ChEBI" id="CHEBI:30616"/>
        <dbReference type="ChEBI" id="CHEBI:33019"/>
        <dbReference type="ChEBI" id="CHEBI:57540"/>
        <dbReference type="ChEBI" id="CHEBI:58359"/>
        <dbReference type="ChEBI" id="CHEBI:58437"/>
        <dbReference type="ChEBI" id="CHEBI:456215"/>
        <dbReference type="EC" id="6.3.5.1"/>
    </reaction>
</comment>
<dbReference type="InterPro" id="IPR036526">
    <property type="entry name" value="C-N_Hydrolase_sf"/>
</dbReference>
<comment type="function">
    <text evidence="7">Catalyzes the ATP-dependent amidation of deamido-NAD to form NAD. Uses L-glutamine as a nitrogen source.</text>
</comment>
<evidence type="ECO:0000256" key="1">
    <source>
        <dbReference type="ARBA" id="ARBA00005188"/>
    </source>
</evidence>
<keyword evidence="6 7" id="KW-0520">NAD</keyword>
<evidence type="ECO:0000256" key="6">
    <source>
        <dbReference type="ARBA" id="ARBA00023027"/>
    </source>
</evidence>
<name>A0A937FTA6_9BACT</name>
<accession>A0A937FTA6</accession>
<keyword evidence="4 7" id="KW-0547">Nucleotide-binding</keyword>
<dbReference type="SUPFAM" id="SSF56317">
    <property type="entry name" value="Carbon-nitrogen hydrolase"/>
    <property type="match status" value="1"/>
</dbReference>
<evidence type="ECO:0000256" key="7">
    <source>
        <dbReference type="HAMAP-Rule" id="MF_02090"/>
    </source>
</evidence>
<dbReference type="Proteomes" id="UP000614216">
    <property type="component" value="Unassembled WGS sequence"/>
</dbReference>
<feature type="binding site" evidence="7">
    <location>
        <position position="196"/>
    </location>
    <ligand>
        <name>L-glutamine</name>
        <dbReference type="ChEBI" id="CHEBI:58359"/>
    </ligand>
</feature>
<dbReference type="CDD" id="cd07570">
    <property type="entry name" value="GAT_Gln-NAD-synth"/>
    <property type="match status" value="1"/>
</dbReference>